<keyword evidence="2" id="KW-1185">Reference proteome</keyword>
<dbReference type="RefSeq" id="WP_090948431.1">
    <property type="nucleotide sequence ID" value="NZ_FOJS01000007.1"/>
</dbReference>
<name>A0A1I0SWM9_9BACL</name>
<evidence type="ECO:0000313" key="2">
    <source>
        <dbReference type="Proteomes" id="UP000198650"/>
    </source>
</evidence>
<dbReference type="EMBL" id="FOJS01000007">
    <property type="protein sequence ID" value="SFA43955.1"/>
    <property type="molecule type" value="Genomic_DNA"/>
</dbReference>
<dbReference type="STRING" id="186116.SAMN05192569_10072"/>
<protein>
    <submittedName>
        <fullName evidence="1">Uncharacterized protein</fullName>
    </submittedName>
</protein>
<sequence length="110" mass="13330">MGQLNMLYHFGPEQDFTYKANRFIQQLNRMSELDAELVHLIHHEMKYGRGQIIDKTNEAIKQYQKNNLSINYTFRDDMRYVASLYTDMINKMRGQNITLYYDVIIREQKR</sequence>
<evidence type="ECO:0000313" key="1">
    <source>
        <dbReference type="EMBL" id="SFA43955.1"/>
    </source>
</evidence>
<dbReference type="Proteomes" id="UP000198650">
    <property type="component" value="Unassembled WGS sequence"/>
</dbReference>
<organism evidence="1 2">
    <name type="scientific">Parageobacillus thermantarcticus</name>
    <dbReference type="NCBI Taxonomy" id="186116"/>
    <lineage>
        <taxon>Bacteria</taxon>
        <taxon>Bacillati</taxon>
        <taxon>Bacillota</taxon>
        <taxon>Bacilli</taxon>
        <taxon>Bacillales</taxon>
        <taxon>Anoxybacillaceae</taxon>
        <taxon>Parageobacillus</taxon>
    </lineage>
</organism>
<proteinExistence type="predicted"/>
<accession>A0A1I0SWM9</accession>
<dbReference type="OrthoDB" id="2969083at2"/>
<reference evidence="2" key="1">
    <citation type="submission" date="2016-10" db="EMBL/GenBank/DDBJ databases">
        <authorList>
            <person name="Varghese N."/>
            <person name="Submissions S."/>
        </authorList>
    </citation>
    <scope>NUCLEOTIDE SEQUENCE [LARGE SCALE GENOMIC DNA]</scope>
    <source>
        <strain evidence="2">M1</strain>
    </source>
</reference>
<gene>
    <name evidence="1" type="ORF">SAMN05192569_10072</name>
</gene>
<dbReference type="AlphaFoldDB" id="A0A1I0SWM9"/>